<protein>
    <submittedName>
        <fullName evidence="1">Uncharacterized protein</fullName>
    </submittedName>
</protein>
<organism evidence="1 2">
    <name type="scientific">Streptomyces griseochromogenes</name>
    <dbReference type="NCBI Taxonomy" id="68214"/>
    <lineage>
        <taxon>Bacteria</taxon>
        <taxon>Bacillati</taxon>
        <taxon>Actinomycetota</taxon>
        <taxon>Actinomycetes</taxon>
        <taxon>Kitasatosporales</taxon>
        <taxon>Streptomycetaceae</taxon>
        <taxon>Streptomyces</taxon>
    </lineage>
</organism>
<dbReference type="EMBL" id="JAGGLP010000018">
    <property type="protein sequence ID" value="MBP2053838.1"/>
    <property type="molecule type" value="Genomic_DNA"/>
</dbReference>
<gene>
    <name evidence="1" type="ORF">J2Z21_006840</name>
</gene>
<sequence>MQQNPIREARPEVIRSPYRAYKGSLLAAVTHRNLGSVAFPFRTRSPGVPAIGKAQQ</sequence>
<proteinExistence type="predicted"/>
<reference evidence="1 2" key="1">
    <citation type="submission" date="2021-03" db="EMBL/GenBank/DDBJ databases">
        <title>Genomic Encyclopedia of Type Strains, Phase IV (KMG-IV): sequencing the most valuable type-strain genomes for metagenomic binning, comparative biology and taxonomic classification.</title>
        <authorList>
            <person name="Goeker M."/>
        </authorList>
    </citation>
    <scope>NUCLEOTIDE SEQUENCE [LARGE SCALE GENOMIC DNA]</scope>
    <source>
        <strain evidence="1 2">DSM 40499</strain>
    </source>
</reference>
<name>A0ABS4M2I2_9ACTN</name>
<accession>A0ABS4M2I2</accession>
<dbReference type="Proteomes" id="UP001519309">
    <property type="component" value="Unassembled WGS sequence"/>
</dbReference>
<evidence type="ECO:0000313" key="2">
    <source>
        <dbReference type="Proteomes" id="UP001519309"/>
    </source>
</evidence>
<evidence type="ECO:0000313" key="1">
    <source>
        <dbReference type="EMBL" id="MBP2053838.1"/>
    </source>
</evidence>
<comment type="caution">
    <text evidence="1">The sequence shown here is derived from an EMBL/GenBank/DDBJ whole genome shotgun (WGS) entry which is preliminary data.</text>
</comment>
<keyword evidence="2" id="KW-1185">Reference proteome</keyword>